<dbReference type="PANTHER" id="PTHR39324">
    <property type="entry name" value="CALCIUM DODECIN"/>
    <property type="match status" value="1"/>
</dbReference>
<evidence type="ECO:0008006" key="2">
    <source>
        <dbReference type="Google" id="ProtNLM"/>
    </source>
</evidence>
<dbReference type="InterPro" id="IPR036694">
    <property type="entry name" value="Dodecin-like_sf"/>
</dbReference>
<protein>
    <recommendedName>
        <fullName evidence="2">Dodecin domain-containing protein</fullName>
    </recommendedName>
</protein>
<name>A0A6J4K743_9CHLR</name>
<gene>
    <name evidence="1" type="ORF">AVDCRST_MAG26-4547</name>
</gene>
<accession>A0A6J4K743</accession>
<dbReference type="Pfam" id="PF07311">
    <property type="entry name" value="Dodecin"/>
    <property type="match status" value="1"/>
</dbReference>
<dbReference type="AlphaFoldDB" id="A0A6J4K743"/>
<sequence>MSVAKVIEIVANSEQSFDDAIRQGVSEASRTVRGISGVEVINWTADVENNQITRFKVTLHIAFTIEHGEG</sequence>
<dbReference type="InterPro" id="IPR025543">
    <property type="entry name" value="Dodecin-like"/>
</dbReference>
<reference evidence="1" key="1">
    <citation type="submission" date="2020-02" db="EMBL/GenBank/DDBJ databases">
        <authorList>
            <person name="Meier V. D."/>
        </authorList>
    </citation>
    <scope>NUCLEOTIDE SEQUENCE</scope>
    <source>
        <strain evidence="1">AVDCRST_MAG26</strain>
    </source>
</reference>
<dbReference type="EMBL" id="CADCTK010001088">
    <property type="protein sequence ID" value="CAA9297443.1"/>
    <property type="molecule type" value="Genomic_DNA"/>
</dbReference>
<dbReference type="SUPFAM" id="SSF89807">
    <property type="entry name" value="Dodecin-like"/>
    <property type="match status" value="1"/>
</dbReference>
<organism evidence="1">
    <name type="scientific">uncultured Chloroflexia bacterium</name>
    <dbReference type="NCBI Taxonomy" id="1672391"/>
    <lineage>
        <taxon>Bacteria</taxon>
        <taxon>Bacillati</taxon>
        <taxon>Chloroflexota</taxon>
        <taxon>Chloroflexia</taxon>
        <taxon>environmental samples</taxon>
    </lineage>
</organism>
<evidence type="ECO:0000313" key="1">
    <source>
        <dbReference type="EMBL" id="CAA9297443.1"/>
    </source>
</evidence>
<dbReference type="PANTHER" id="PTHR39324:SF1">
    <property type="entry name" value="CALCIUM DODECIN"/>
    <property type="match status" value="1"/>
</dbReference>
<dbReference type="Gene3D" id="3.30.1660.10">
    <property type="entry name" value="Flavin-binding protein dodecin"/>
    <property type="match status" value="1"/>
</dbReference>
<proteinExistence type="predicted"/>
<dbReference type="InterPro" id="IPR009923">
    <property type="entry name" value="Dodecin"/>
</dbReference>